<dbReference type="OrthoDB" id="4199986at2759"/>
<dbReference type="GeneID" id="25316094"/>
<dbReference type="RefSeq" id="XP_013328839.1">
    <property type="nucleotide sequence ID" value="XM_013473385.1"/>
</dbReference>
<comment type="caution">
    <text evidence="1">The sequence shown here is derived from an EMBL/GenBank/DDBJ whole genome shotgun (WGS) entry which is preliminary data.</text>
</comment>
<dbReference type="Proteomes" id="UP000053958">
    <property type="component" value="Unassembled WGS sequence"/>
</dbReference>
<dbReference type="STRING" id="1408163.A0A0F4YVC4"/>
<organism evidence="1 2">
    <name type="scientific">Rasamsonia emersonii (strain ATCC 16479 / CBS 393.64 / IMI 116815)</name>
    <dbReference type="NCBI Taxonomy" id="1408163"/>
    <lineage>
        <taxon>Eukaryota</taxon>
        <taxon>Fungi</taxon>
        <taxon>Dikarya</taxon>
        <taxon>Ascomycota</taxon>
        <taxon>Pezizomycotina</taxon>
        <taxon>Eurotiomycetes</taxon>
        <taxon>Eurotiomycetidae</taxon>
        <taxon>Eurotiales</taxon>
        <taxon>Trichocomaceae</taxon>
        <taxon>Rasamsonia</taxon>
    </lineage>
</organism>
<proteinExistence type="predicted"/>
<evidence type="ECO:0000313" key="2">
    <source>
        <dbReference type="Proteomes" id="UP000053958"/>
    </source>
</evidence>
<sequence>MTPPSFAPAIVLPPFDVQKRLAELQKMLDENTVPQEQRANITLAIEMYRKGELPRKLGELTLFQDGKVTTLEEIHGKSPWWAEGVGYQLMQTTRDPSQSSGQSSEALTAQQFAQRATYNYVNAYSGHEILARMRLIPDLGGTDAAVNVSILNDTGSTVQSVLQTDLAAMGLNPQYGGLGPAVVVQTANGPVNRQSIFVELQLMRADGTAASGWIRELGLITPPGAAQMRLTGAGIRNHLYFATAPGNQNLYVAEKKNGIMSELPAL</sequence>
<reference evidence="1 2" key="1">
    <citation type="submission" date="2015-04" db="EMBL/GenBank/DDBJ databases">
        <authorList>
            <person name="Heijne W.H."/>
            <person name="Fedorova N.D."/>
            <person name="Nierman W.C."/>
            <person name="Vollebregt A.W."/>
            <person name="Zhao Z."/>
            <person name="Wu L."/>
            <person name="Kumar M."/>
            <person name="Stam H."/>
            <person name="van den Berg M.A."/>
            <person name="Pel H.J."/>
        </authorList>
    </citation>
    <scope>NUCLEOTIDE SEQUENCE [LARGE SCALE GENOMIC DNA]</scope>
    <source>
        <strain evidence="1 2">CBS 393.64</strain>
    </source>
</reference>
<evidence type="ECO:0000313" key="1">
    <source>
        <dbReference type="EMBL" id="KKA22227.1"/>
    </source>
</evidence>
<keyword evidence="2" id="KW-1185">Reference proteome</keyword>
<name>A0A0F4YVC4_RASE3</name>
<dbReference type="AlphaFoldDB" id="A0A0F4YVC4"/>
<accession>A0A0F4YVC4</accession>
<gene>
    <name evidence="1" type="ORF">T310_3745</name>
</gene>
<dbReference type="EMBL" id="LASV01000149">
    <property type="protein sequence ID" value="KKA22227.1"/>
    <property type="molecule type" value="Genomic_DNA"/>
</dbReference>
<protein>
    <submittedName>
        <fullName evidence="1">Uncharacterized protein</fullName>
    </submittedName>
</protein>